<keyword evidence="3" id="KW-1185">Reference proteome</keyword>
<keyword evidence="1" id="KW-1133">Transmembrane helix</keyword>
<sequence length="377" mass="42672">MFLPQKSLLRVPGDGLFKGIAALKRPMIVKASPQLCLPIALCNQKHTRNAFHTSAYPLVLQKTSFHKPVGSLLTNRLSLRLCLRQGSRKFHSAPRRQFLGGRDPFNSGDRHYKFSFSFDTWGLVVAGIVLIVTTSIFLMVLPYLFVVLFPFIIAAIAFYGIKSYVLKLEFSKIRDALSRSSMKLSAATRKQLLYKEISPHMESLKEMLDKKASKVPPGFFDSFKDQMDNYDLHKADRFLEFLSSRIDESLCKNENNIRSIILGKDSVYRPDMVKLFEESHKIMTLYGTGNDSYELHIFKLMLEDDSVEAKPIGLVLVVAAVKQENFEMLGPMFKFLNVKDTQEASPMVIAVKNIDFIPKIGFITDIGETGRGGTDHN</sequence>
<reference evidence="2 3" key="1">
    <citation type="submission" date="2016-03" db="EMBL/GenBank/DDBJ databases">
        <title>How can Kluyveromyces marxianus grow so fast - potential evolutionary course in Saccharomyces Complex revealed by comparative genomics.</title>
        <authorList>
            <person name="Mo W."/>
            <person name="Lu W."/>
            <person name="Yang X."/>
            <person name="Qi J."/>
            <person name="Lv H."/>
        </authorList>
    </citation>
    <scope>NUCLEOTIDE SEQUENCE [LARGE SCALE GENOMIC DNA]</scope>
    <source>
        <strain evidence="2 3">FIM1</strain>
    </source>
</reference>
<protein>
    <submittedName>
        <fullName evidence="2">Uncharacterized protein</fullName>
    </submittedName>
</protein>
<organism evidence="2 3">
    <name type="scientific">Kluyveromyces marxianus</name>
    <name type="common">Yeast</name>
    <name type="synonym">Candida kefyr</name>
    <dbReference type="NCBI Taxonomy" id="4911"/>
    <lineage>
        <taxon>Eukaryota</taxon>
        <taxon>Fungi</taxon>
        <taxon>Dikarya</taxon>
        <taxon>Ascomycota</taxon>
        <taxon>Saccharomycotina</taxon>
        <taxon>Saccharomycetes</taxon>
        <taxon>Saccharomycetales</taxon>
        <taxon>Saccharomycetaceae</taxon>
        <taxon>Kluyveromyces</taxon>
    </lineage>
</organism>
<evidence type="ECO:0000313" key="2">
    <source>
        <dbReference type="EMBL" id="QGN14034.1"/>
    </source>
</evidence>
<gene>
    <name evidence="2" type="ORF">FIM1_685</name>
</gene>
<name>A0ABX6EQP4_KLUMA</name>
<keyword evidence="1" id="KW-0812">Transmembrane</keyword>
<keyword evidence="1" id="KW-0472">Membrane</keyword>
<dbReference type="EMBL" id="CP015054">
    <property type="protein sequence ID" value="QGN14034.1"/>
    <property type="molecule type" value="Genomic_DNA"/>
</dbReference>
<accession>A0ABX6EQP4</accession>
<evidence type="ECO:0000256" key="1">
    <source>
        <dbReference type="SAM" id="Phobius"/>
    </source>
</evidence>
<feature type="transmembrane region" description="Helical" evidence="1">
    <location>
        <begin position="120"/>
        <end position="141"/>
    </location>
</feature>
<proteinExistence type="predicted"/>
<dbReference type="Proteomes" id="UP000422736">
    <property type="component" value="Chromosome 1"/>
</dbReference>
<feature type="transmembrane region" description="Helical" evidence="1">
    <location>
        <begin position="147"/>
        <end position="165"/>
    </location>
</feature>
<evidence type="ECO:0000313" key="3">
    <source>
        <dbReference type="Proteomes" id="UP000422736"/>
    </source>
</evidence>